<dbReference type="EMBL" id="CP060696">
    <property type="protein sequence ID" value="QNO17831.1"/>
    <property type="molecule type" value="Genomic_DNA"/>
</dbReference>
<feature type="transmembrane region" description="Helical" evidence="1">
    <location>
        <begin position="190"/>
        <end position="210"/>
    </location>
</feature>
<reference evidence="2 3" key="1">
    <citation type="submission" date="2020-08" db="EMBL/GenBank/DDBJ databases">
        <authorList>
            <person name="Ren C."/>
            <person name="Gu Y."/>
            <person name="Xu Y."/>
        </authorList>
    </citation>
    <scope>NUCLEOTIDE SEQUENCE [LARGE SCALE GENOMIC DNA]</scope>
    <source>
        <strain evidence="2 3">LBM18003</strain>
    </source>
</reference>
<keyword evidence="1" id="KW-1133">Transmembrane helix</keyword>
<sequence>MHIFWLELKRLLKTRRIVVMLTASVVLSVLMAFMAVQGVTYNDPDARQLIGGREAIDALNKEDNDAYVGPVTVEKLQRALKTFHDVYQKYGQDIPADVYRQKISPIQPFLDAINAVYFPNESNGYQDLGTMNPDRLQNFYTQRFDIIKNKLEGQYSGNQSVLRQAEKLNAQSKVPFIFAKGDPGGTAMSLTFLAFLLVAIGAMITAPNFATEYQSGADDILRSTKHGRRKFVIIKLCASLVLLAAMFLACSLIFILLVNNTVGWNSFQTSMQFSLPTNSLAPLSFLQGQFATLLATLLSLLATACLSLFISTKCRNSTTALILSITIFMIPIMLEIIVESGGNISGSMMAFFADALPGGSVGIQGNFYRHLLGVSRIPFVQIGAFSIWTPYLMLSACSIEILVFFLLAVHSYCRHQAT</sequence>
<dbReference type="Proteomes" id="UP000516046">
    <property type="component" value="Chromosome"/>
</dbReference>
<proteinExistence type="predicted"/>
<feature type="transmembrane region" description="Helical" evidence="1">
    <location>
        <begin position="17"/>
        <end position="36"/>
    </location>
</feature>
<feature type="transmembrane region" description="Helical" evidence="1">
    <location>
        <begin position="388"/>
        <end position="409"/>
    </location>
</feature>
<dbReference type="PANTHER" id="PTHR37305:SF1">
    <property type="entry name" value="MEMBRANE PROTEIN"/>
    <property type="match status" value="1"/>
</dbReference>
<keyword evidence="1" id="KW-0812">Transmembrane</keyword>
<dbReference type="GO" id="GO:0005886">
    <property type="term" value="C:plasma membrane"/>
    <property type="evidence" value="ECO:0007669"/>
    <property type="project" value="UniProtKB-SubCell"/>
</dbReference>
<feature type="transmembrane region" description="Helical" evidence="1">
    <location>
        <begin position="290"/>
        <end position="311"/>
    </location>
</feature>
<dbReference type="KEGG" id="caml:H6X83_13050"/>
<feature type="transmembrane region" description="Helical" evidence="1">
    <location>
        <begin position="231"/>
        <end position="258"/>
    </location>
</feature>
<feature type="transmembrane region" description="Helical" evidence="1">
    <location>
        <begin position="318"/>
        <end position="338"/>
    </location>
</feature>
<gene>
    <name evidence="2" type="ORF">H6X83_13050</name>
</gene>
<evidence type="ECO:0000256" key="1">
    <source>
        <dbReference type="SAM" id="Phobius"/>
    </source>
</evidence>
<protein>
    <submittedName>
        <fullName evidence="2">ABC transporter permease subunit</fullName>
    </submittedName>
</protein>
<evidence type="ECO:0000313" key="3">
    <source>
        <dbReference type="Proteomes" id="UP000516046"/>
    </source>
</evidence>
<dbReference type="Pfam" id="PF12679">
    <property type="entry name" value="ABC2_membrane_2"/>
    <property type="match status" value="1"/>
</dbReference>
<dbReference type="RefSeq" id="WP_212506895.1">
    <property type="nucleotide sequence ID" value="NZ_CP060696.1"/>
</dbReference>
<accession>A0A7G9WGL9</accession>
<dbReference type="AlphaFoldDB" id="A0A7G9WGL9"/>
<organism evidence="2 3">
    <name type="scientific">Caproicibacterium amylolyticum</name>
    <dbReference type="NCBI Taxonomy" id="2766537"/>
    <lineage>
        <taxon>Bacteria</taxon>
        <taxon>Bacillati</taxon>
        <taxon>Bacillota</taxon>
        <taxon>Clostridia</taxon>
        <taxon>Eubacteriales</taxon>
        <taxon>Oscillospiraceae</taxon>
        <taxon>Caproicibacterium</taxon>
    </lineage>
</organism>
<dbReference type="GO" id="GO:0140359">
    <property type="term" value="F:ABC-type transporter activity"/>
    <property type="evidence" value="ECO:0007669"/>
    <property type="project" value="InterPro"/>
</dbReference>
<keyword evidence="1" id="KW-0472">Membrane</keyword>
<name>A0A7G9WGL9_9FIRM</name>
<evidence type="ECO:0000313" key="2">
    <source>
        <dbReference type="EMBL" id="QNO17831.1"/>
    </source>
</evidence>
<keyword evidence="3" id="KW-1185">Reference proteome</keyword>
<dbReference type="PANTHER" id="PTHR37305">
    <property type="entry name" value="INTEGRAL MEMBRANE PROTEIN-RELATED"/>
    <property type="match status" value="1"/>
</dbReference>